<accession>A0AAQ3XHE8</accession>
<feature type="compositionally biased region" description="Low complexity" evidence="1">
    <location>
        <begin position="47"/>
        <end position="76"/>
    </location>
</feature>
<dbReference type="Proteomes" id="UP001341281">
    <property type="component" value="Chromosome 10"/>
</dbReference>
<evidence type="ECO:0000256" key="1">
    <source>
        <dbReference type="SAM" id="MobiDB-lite"/>
    </source>
</evidence>
<protein>
    <submittedName>
        <fullName evidence="2">Uncharacterized protein</fullName>
    </submittedName>
</protein>
<feature type="region of interest" description="Disordered" evidence="1">
    <location>
        <begin position="32"/>
        <end position="80"/>
    </location>
</feature>
<feature type="compositionally biased region" description="Basic residues" evidence="1">
    <location>
        <begin position="32"/>
        <end position="41"/>
    </location>
</feature>
<name>A0AAQ3XHE8_PASNO</name>
<proteinExistence type="predicted"/>
<dbReference type="AlphaFoldDB" id="A0AAQ3XHE8"/>
<sequence length="122" mass="13118">MRRRRSSTSAVNRIVLCTDPVSSSRVVDLRRHLRPPPHRRPLPTPAPSSVSSTTAGTCVDPASSPAPSTAAALPHAVHGSTPHPRFPCPCRRCPSPFAAGQDYLVPRPRVSAFYFPCAVIKS</sequence>
<gene>
    <name evidence="2" type="ORF">U9M48_043485</name>
</gene>
<evidence type="ECO:0000313" key="3">
    <source>
        <dbReference type="Proteomes" id="UP001341281"/>
    </source>
</evidence>
<reference evidence="2 3" key="1">
    <citation type="submission" date="2024-02" db="EMBL/GenBank/DDBJ databases">
        <title>High-quality chromosome-scale genome assembly of Pensacola bahiagrass (Paspalum notatum Flugge var. saurae).</title>
        <authorList>
            <person name="Vega J.M."/>
            <person name="Podio M."/>
            <person name="Orjuela J."/>
            <person name="Siena L.A."/>
            <person name="Pessino S.C."/>
            <person name="Combes M.C."/>
            <person name="Mariac C."/>
            <person name="Albertini E."/>
            <person name="Pupilli F."/>
            <person name="Ortiz J.P.A."/>
            <person name="Leblanc O."/>
        </authorList>
    </citation>
    <scope>NUCLEOTIDE SEQUENCE [LARGE SCALE GENOMIC DNA]</scope>
    <source>
        <strain evidence="2">R1</strain>
        <tissue evidence="2">Leaf</tissue>
    </source>
</reference>
<dbReference type="EMBL" id="CP144754">
    <property type="protein sequence ID" value="WVZ97991.1"/>
    <property type="molecule type" value="Genomic_DNA"/>
</dbReference>
<keyword evidence="3" id="KW-1185">Reference proteome</keyword>
<evidence type="ECO:0000313" key="2">
    <source>
        <dbReference type="EMBL" id="WVZ97991.1"/>
    </source>
</evidence>
<organism evidence="2 3">
    <name type="scientific">Paspalum notatum var. saurae</name>
    <dbReference type="NCBI Taxonomy" id="547442"/>
    <lineage>
        <taxon>Eukaryota</taxon>
        <taxon>Viridiplantae</taxon>
        <taxon>Streptophyta</taxon>
        <taxon>Embryophyta</taxon>
        <taxon>Tracheophyta</taxon>
        <taxon>Spermatophyta</taxon>
        <taxon>Magnoliopsida</taxon>
        <taxon>Liliopsida</taxon>
        <taxon>Poales</taxon>
        <taxon>Poaceae</taxon>
        <taxon>PACMAD clade</taxon>
        <taxon>Panicoideae</taxon>
        <taxon>Andropogonodae</taxon>
        <taxon>Paspaleae</taxon>
        <taxon>Paspalinae</taxon>
        <taxon>Paspalum</taxon>
    </lineage>
</organism>